<proteinExistence type="predicted"/>
<accession>A0A015IMT6</accession>
<keyword evidence="6" id="KW-1185">Reference proteome</keyword>
<dbReference type="HOGENOM" id="CLU_006686_0_0_1"/>
<dbReference type="SMART" id="SM00028">
    <property type="entry name" value="TPR"/>
    <property type="match status" value="5"/>
</dbReference>
<evidence type="ECO:0000256" key="1">
    <source>
        <dbReference type="ARBA" id="ARBA00022737"/>
    </source>
</evidence>
<sequence length="848" mass="99630">MRELPSKESALFKQILKFYEYKQYKKGLKAADQILKKFPEHGETLAMKGLFLNHMDRKEEAHDFVRKGLRFDLKSHICWHVYGLLHRSDKNYGEALKCYNQALKFDKDNMQILQDYSLLQIQMRNYEAFNESRLRLLNLRHNNQRYWIGLAISYHLLENYEIAEKVLKAYVDTLKEKPGPMNFEHSEMLLYHNLIIEESGKFDKALEHLESIENDICDRRSWKEKRAFFLLKLERYQEAKIAYEDLIADNPDCYDYYNGLLLASQINTNELSSEQREKVIEICQEMATKYPKSNLLKLLPIEHTADERFKVEVDKYMQAALRKGVPSLFVNLKKLYADPIKEDTIEKLVEEYLQNLKTCNTFTKSSDAGDEIEEPTAYLWTLYLLAQHYDNKRDTTRALKLIDEAIEHTPTLVELYMTKGRILKHGGDLNNAMKVMDEARELDLQDRFINSKCTKYMLRNNQPEEALKTIGLFTRGDAPDPLTDLIDMQCMWYALEEGECYRRQNNLGKALKRFHQIDKHFADITDDQFDFHTYCLRKVTLRAYLSMLRLEDQLRSHPYYFRAAKNAIEIYLYLKDNPKSANGEESQNYENMTEEEIKAAKKAKSKAKKAALKEAKKASPAKEDQSKKKVQDDDPEGEKFLKVEDPLGEAFKFLQPLQILASKRIETHLLGFEYYIQKKKYLLALRALKRAYNIDKENPELHVNIIRFKFEVSRLEKEENEKREPLRDSTEYQTIFKVVNTVLPTILPDNTSLEVYTEEFLARNKGSMSHLLAGSNALLQINPDNKQEVTNLLMNSIKDEFLSTRTLKNCISVYEQLKNKLDSSKAEEFKNKCKEWFPISTYFKGLDD</sequence>
<evidence type="ECO:0000256" key="4">
    <source>
        <dbReference type="SAM" id="MobiDB-lite"/>
    </source>
</evidence>
<dbReference type="FunFam" id="1.25.40.1040:FF:000003">
    <property type="entry name" value="N-terminal acetyltransferase A, auxiliary subunit"/>
    <property type="match status" value="1"/>
</dbReference>
<evidence type="ECO:0000313" key="6">
    <source>
        <dbReference type="Proteomes" id="UP000022910"/>
    </source>
</evidence>
<dbReference type="Gene3D" id="1.25.40.1040">
    <property type="match status" value="1"/>
</dbReference>
<dbReference type="Proteomes" id="UP000022910">
    <property type="component" value="Unassembled WGS sequence"/>
</dbReference>
<evidence type="ECO:0000313" key="5">
    <source>
        <dbReference type="EMBL" id="EXX55520.1"/>
    </source>
</evidence>
<dbReference type="InterPro" id="IPR011990">
    <property type="entry name" value="TPR-like_helical_dom_sf"/>
</dbReference>
<organism evidence="5 6">
    <name type="scientific">Rhizophagus irregularis (strain DAOM 197198w)</name>
    <name type="common">Glomus intraradices</name>
    <dbReference type="NCBI Taxonomy" id="1432141"/>
    <lineage>
        <taxon>Eukaryota</taxon>
        <taxon>Fungi</taxon>
        <taxon>Fungi incertae sedis</taxon>
        <taxon>Mucoromycota</taxon>
        <taxon>Glomeromycotina</taxon>
        <taxon>Glomeromycetes</taxon>
        <taxon>Glomerales</taxon>
        <taxon>Glomeraceae</taxon>
        <taxon>Rhizophagus</taxon>
    </lineage>
</organism>
<dbReference type="PROSITE" id="PS50005">
    <property type="entry name" value="TPR"/>
    <property type="match status" value="1"/>
</dbReference>
<keyword evidence="2 3" id="KW-0802">TPR repeat</keyword>
<dbReference type="OMA" id="MEMRADY"/>
<evidence type="ECO:0000256" key="3">
    <source>
        <dbReference type="PROSITE-ProRule" id="PRU00339"/>
    </source>
</evidence>
<dbReference type="Pfam" id="PF13181">
    <property type="entry name" value="TPR_8"/>
    <property type="match status" value="1"/>
</dbReference>
<dbReference type="InterPro" id="IPR021183">
    <property type="entry name" value="NatA_aux_su"/>
</dbReference>
<keyword evidence="1" id="KW-0677">Repeat</keyword>
<dbReference type="OrthoDB" id="10263032at2759"/>
<dbReference type="GO" id="GO:0031415">
    <property type="term" value="C:NatA complex"/>
    <property type="evidence" value="ECO:0007669"/>
    <property type="project" value="TreeGrafter"/>
</dbReference>
<dbReference type="PIRSF" id="PIRSF000422">
    <property type="entry name" value="N-terminal-AcTrfase-A_aux_su"/>
    <property type="match status" value="1"/>
</dbReference>
<evidence type="ECO:0000256" key="2">
    <source>
        <dbReference type="ARBA" id="ARBA00022803"/>
    </source>
</evidence>
<name>A0A015IMT6_RHIIW</name>
<dbReference type="AlphaFoldDB" id="A0A015IMT6"/>
<protein>
    <submittedName>
        <fullName evidence="5">Nat1p</fullName>
    </submittedName>
</protein>
<feature type="repeat" description="TPR" evidence="3">
    <location>
        <begin position="76"/>
        <end position="109"/>
    </location>
</feature>
<dbReference type="SUPFAM" id="SSF48452">
    <property type="entry name" value="TPR-like"/>
    <property type="match status" value="2"/>
</dbReference>
<gene>
    <name evidence="5" type="ORF">RirG_224920</name>
</gene>
<dbReference type="Gene3D" id="1.25.40.1010">
    <property type="match status" value="1"/>
</dbReference>
<dbReference type="Pfam" id="PF12569">
    <property type="entry name" value="NatA_aux_su"/>
    <property type="match status" value="1"/>
</dbReference>
<dbReference type="STRING" id="1432141.A0A015IMT6"/>
<comment type="caution">
    <text evidence="5">The sequence shown here is derived from an EMBL/GenBank/DDBJ whole genome shotgun (WGS) entry which is preliminary data.</text>
</comment>
<dbReference type="PANTHER" id="PTHR22767:SF2">
    <property type="entry name" value="N(ALPHA)-ACETYLTRANSFERASE 15_16, ISOFORM A"/>
    <property type="match status" value="1"/>
</dbReference>
<dbReference type="PANTHER" id="PTHR22767">
    <property type="entry name" value="N-TERMINAL ACETYLTRANSFERASE-RELATED"/>
    <property type="match status" value="1"/>
</dbReference>
<reference evidence="5 6" key="1">
    <citation type="submission" date="2014-02" db="EMBL/GenBank/DDBJ databases">
        <title>Single nucleus genome sequencing reveals high similarity among nuclei of an endomycorrhizal fungus.</title>
        <authorList>
            <person name="Lin K."/>
            <person name="Geurts R."/>
            <person name="Zhang Z."/>
            <person name="Limpens E."/>
            <person name="Saunders D.G."/>
            <person name="Mu D."/>
            <person name="Pang E."/>
            <person name="Cao H."/>
            <person name="Cha H."/>
            <person name="Lin T."/>
            <person name="Zhou Q."/>
            <person name="Shang Y."/>
            <person name="Li Y."/>
            <person name="Ivanov S."/>
            <person name="Sharma T."/>
            <person name="Velzen R.V."/>
            <person name="Ruijter N.D."/>
            <person name="Aanen D.K."/>
            <person name="Win J."/>
            <person name="Kamoun S."/>
            <person name="Bisseling T."/>
            <person name="Huang S."/>
        </authorList>
    </citation>
    <scope>NUCLEOTIDE SEQUENCE [LARGE SCALE GENOMIC DNA]</scope>
    <source>
        <strain evidence="6">DAOM197198w</strain>
    </source>
</reference>
<dbReference type="EMBL" id="JEMT01028148">
    <property type="protein sequence ID" value="EXX55520.1"/>
    <property type="molecule type" value="Genomic_DNA"/>
</dbReference>
<dbReference type="InterPro" id="IPR019734">
    <property type="entry name" value="TPR_rpt"/>
</dbReference>
<feature type="region of interest" description="Disordered" evidence="4">
    <location>
        <begin position="611"/>
        <end position="637"/>
    </location>
</feature>